<name>T1HDT5_RHOPR</name>
<evidence type="ECO:0000313" key="2">
    <source>
        <dbReference type="Proteomes" id="UP000015103"/>
    </source>
</evidence>
<organism evidence="1 2">
    <name type="scientific">Rhodnius prolixus</name>
    <name type="common">Triatomid bug</name>
    <dbReference type="NCBI Taxonomy" id="13249"/>
    <lineage>
        <taxon>Eukaryota</taxon>
        <taxon>Metazoa</taxon>
        <taxon>Ecdysozoa</taxon>
        <taxon>Arthropoda</taxon>
        <taxon>Hexapoda</taxon>
        <taxon>Insecta</taxon>
        <taxon>Pterygota</taxon>
        <taxon>Neoptera</taxon>
        <taxon>Paraneoptera</taxon>
        <taxon>Hemiptera</taxon>
        <taxon>Heteroptera</taxon>
        <taxon>Panheteroptera</taxon>
        <taxon>Cimicomorpha</taxon>
        <taxon>Reduviidae</taxon>
        <taxon>Triatominae</taxon>
        <taxon>Rhodnius</taxon>
    </lineage>
</organism>
<dbReference type="InterPro" id="IPR016024">
    <property type="entry name" value="ARM-type_fold"/>
</dbReference>
<dbReference type="eggNOG" id="KOG1949">
    <property type="taxonomic scope" value="Eukaryota"/>
</dbReference>
<dbReference type="InterPro" id="IPR024741">
    <property type="entry name" value="Condensin2_G2"/>
</dbReference>
<dbReference type="HOGENOM" id="CLU_269083_0_0_1"/>
<dbReference type="OMA" id="FLENDAM"/>
<accession>T1HDT5</accession>
<protein>
    <submittedName>
        <fullName evidence="1">Uncharacterized protein</fullName>
    </submittedName>
</protein>
<dbReference type="GO" id="GO:0000070">
    <property type="term" value="P:mitotic sister chromatid segregation"/>
    <property type="evidence" value="ECO:0007669"/>
    <property type="project" value="TreeGrafter"/>
</dbReference>
<sequence>METPQQQPKGKDNTPILTEDCIKTLLECPDLPEKTRELLEKNNDLKTNDIKEIEGMLKELKEFVKHLTKQAIETGENVDKEKFYKILKSCISLLKALVDDKKYSEKFIFQTLVTTLSYLLTLQDFDLTVQNQACQLCEKFLKVSGRGSSDNNEVGVCTVNFLLELTLGKKSKKPVTKADIKRVWDLKGFIISLCILNPVLENTKNLLLECVTSLTYLNTREGRLHIASVLSKDVTLVKPIQEIIRQYLPELTKNQAAYYGEVYFNAWNMAKPNVQKEIEECCIQDLMERVFTLNRHGLEMGKIGVRVLMILSSLHSSRRLHKFSDKITELYAPLIWRYLRSDHPLVRCNAAQVFLDVFPLEKPYGGVVVNSEFLKKQLKEMQALMLDDCHLVRAITVKGVCRHLCNSIDCLTVGDVKQLLQIITDKLASDGSSFQVRTAVFEGLELMMLKPHSASLVASILPHMHLHLHDENEKVRKAFVKVLLKLNEKSEDINVCYWEAVPLEHLIARLCEENDVVGEEIVKLLIRDVYTKGQSVEKTIKHLIKIISINPRGVVKLFKYSENVLKPVEAYENTLVYYAVINLASLIPINILAPVSTVAGACISELKEMTEETPEDVLKCLIFSLCAWNRGNEVIDLAVEWLNYGFGLHDLSESIVPVRKTRRPRKVRFKPVIGKPMLAVRLLDCLLDNSVNERRLLEKNYNCIYELYKFLDRIKALLEKRLSRGAPFDDLLTDEVLYGCYKRYLLLPSCLHRPQQPPDSASFISTTGESTDAVIAAKECIEHLTWVAGSLMNYLPQKRASEKDGEEDDEQEEEDIPFCVKCLLLVLTTANMTISLNLADILFAKAVAIFAINLLGTEWSPYFLEKSIDTAVSLAEHAQTYTPNDEWNLFKMVLPSLLSRILETIAHIKLTPQNITVYTNDYRQMKLSLFKCLTIIERCSWPNSTDFNKVFNFFIYSCIEMIVTKISEENEFTPYTKLDDHPMMVSTIMKFFIKKGGKITDQILKSLNEHITLNKQDGIYLLGCLSLLYTLAHCAKTILKRDQFEDCVHNAYACIKHFNNIDKSNISLQDSNFFAETSEMM</sequence>
<dbReference type="Proteomes" id="UP000015103">
    <property type="component" value="Unassembled WGS sequence"/>
</dbReference>
<dbReference type="SUPFAM" id="SSF48371">
    <property type="entry name" value="ARM repeat"/>
    <property type="match status" value="1"/>
</dbReference>
<proteinExistence type="predicted"/>
<reference evidence="1" key="1">
    <citation type="submission" date="2015-05" db="UniProtKB">
        <authorList>
            <consortium name="EnsemblMetazoa"/>
        </authorList>
    </citation>
    <scope>IDENTIFICATION</scope>
</reference>
<dbReference type="GO" id="GO:0000796">
    <property type="term" value="C:condensin complex"/>
    <property type="evidence" value="ECO:0007669"/>
    <property type="project" value="TreeGrafter"/>
</dbReference>
<dbReference type="PANTHER" id="PTHR16199:SF4">
    <property type="entry name" value="CONDENSIN-2 COMPLEX SUBUNIT G2"/>
    <property type="match status" value="1"/>
</dbReference>
<dbReference type="STRING" id="13249.T1HDT5"/>
<dbReference type="InterPro" id="IPR011989">
    <property type="entry name" value="ARM-like"/>
</dbReference>
<dbReference type="EMBL" id="ACPB03021256">
    <property type="status" value="NOT_ANNOTATED_CDS"/>
    <property type="molecule type" value="Genomic_DNA"/>
</dbReference>
<dbReference type="Gene3D" id="1.25.10.10">
    <property type="entry name" value="Leucine-rich Repeat Variant"/>
    <property type="match status" value="1"/>
</dbReference>
<dbReference type="GO" id="GO:0005634">
    <property type="term" value="C:nucleus"/>
    <property type="evidence" value="ECO:0007669"/>
    <property type="project" value="InterPro"/>
</dbReference>
<dbReference type="VEuPathDB" id="VectorBase:RPRC002207"/>
<keyword evidence="2" id="KW-1185">Reference proteome</keyword>
<evidence type="ECO:0000313" key="1">
    <source>
        <dbReference type="EnsemblMetazoa" id="RPRC002207-PA"/>
    </source>
</evidence>
<dbReference type="Pfam" id="PF12422">
    <property type="entry name" value="Condensin2nSMC"/>
    <property type="match status" value="1"/>
</dbReference>
<dbReference type="EnsemblMetazoa" id="RPRC002207-RA">
    <property type="protein sequence ID" value="RPRC002207-PA"/>
    <property type="gene ID" value="RPRC002207"/>
</dbReference>
<dbReference type="AlphaFoldDB" id="T1HDT5"/>
<dbReference type="InParanoid" id="T1HDT5"/>
<dbReference type="PANTHER" id="PTHR16199">
    <property type="entry name" value="CONDENSIN-2 COMPLEX SUBUNIT G2"/>
    <property type="match status" value="1"/>
</dbReference>